<reference evidence="1 2" key="1">
    <citation type="journal article" date="2003" name="Int. J. Syst. Evol. Microbiol.">
        <title>Virgibacillus carmonensis sp. nov., Virgibacillus necropolis sp. nov. and Virgibacillus picturae sp. nov., three novel species isolated from deteriorated mural paintings, transfer of the species of the genus salibacillus to Virgibacillus, as Virgibacillus marismortui comb. nov. and Virgibacillus salexigens comb. nov., and emended description of the genus Virgibacillus.</title>
        <authorList>
            <person name="Heyrman J."/>
            <person name="Logan N.A."/>
            <person name="Busse H.J."/>
            <person name="Balcaen A."/>
            <person name="Lebbe L."/>
            <person name="Rodriguez-Diaz M."/>
            <person name="Swings J."/>
            <person name="De Vos P."/>
        </authorList>
    </citation>
    <scope>NUCLEOTIDE SEQUENCE [LARGE SCALE GENOMIC DNA]</scope>
    <source>
        <strain evidence="1 2">LMG 19488</strain>
    </source>
</reference>
<dbReference type="OrthoDB" id="8750087at2"/>
<dbReference type="AlphaFoldDB" id="A0A221MEQ2"/>
<name>A0A221MEQ2_9BACI</name>
<evidence type="ECO:0000313" key="2">
    <source>
        <dbReference type="Proteomes" id="UP000204391"/>
    </source>
</evidence>
<evidence type="ECO:0000313" key="1">
    <source>
        <dbReference type="EMBL" id="ASN06049.1"/>
    </source>
</evidence>
<proteinExistence type="predicted"/>
<dbReference type="Gene3D" id="3.40.630.30">
    <property type="match status" value="1"/>
</dbReference>
<keyword evidence="1" id="KW-0808">Transferase</keyword>
<dbReference type="Proteomes" id="UP000204391">
    <property type="component" value="Chromosome"/>
</dbReference>
<gene>
    <name evidence="1" type="ORF">CFK40_13995</name>
</gene>
<sequence length="230" mass="26009">MNTKLTNGTLRDGQAFHVRYLIVEDIPIILNLQEKVKHALQSPATLEPLSKEEFNVILSGHELMIGVFIEEKIIAFRAMLDPEVDDEHLGIDAGLLPEELPKVIYSEISSVDPDYRGNGLQMYMGKLLMKRIDVKRFQYVCATVAPLNIPSLKDKLSLGLKIVALKEKYGGKLRYILIKDLTAKPEDTLTDETFILSTDITEQQKVLEAGFRGVSIKEENKELYIGYCRV</sequence>
<dbReference type="InterPro" id="IPR016181">
    <property type="entry name" value="Acyl_CoA_acyltransferase"/>
</dbReference>
<dbReference type="EMBL" id="CP022437">
    <property type="protein sequence ID" value="ASN06049.1"/>
    <property type="molecule type" value="Genomic_DNA"/>
</dbReference>
<dbReference type="SUPFAM" id="SSF55729">
    <property type="entry name" value="Acyl-CoA N-acyltransferases (Nat)"/>
    <property type="match status" value="1"/>
</dbReference>
<dbReference type="KEGG" id="vne:CFK40_13995"/>
<accession>A0A221MEQ2</accession>
<dbReference type="RefSeq" id="WP_089532896.1">
    <property type="nucleotide sequence ID" value="NZ_CP022437.1"/>
</dbReference>
<organism evidence="1 2">
    <name type="scientific">Virgibacillus necropolis</name>
    <dbReference type="NCBI Taxonomy" id="163877"/>
    <lineage>
        <taxon>Bacteria</taxon>
        <taxon>Bacillati</taxon>
        <taxon>Bacillota</taxon>
        <taxon>Bacilli</taxon>
        <taxon>Bacillales</taxon>
        <taxon>Bacillaceae</taxon>
        <taxon>Virgibacillus</taxon>
    </lineage>
</organism>
<keyword evidence="2" id="KW-1185">Reference proteome</keyword>
<protein>
    <submittedName>
        <fullName evidence="1">N-acetyltransferase</fullName>
    </submittedName>
</protein>
<dbReference type="GO" id="GO:0016740">
    <property type="term" value="F:transferase activity"/>
    <property type="evidence" value="ECO:0007669"/>
    <property type="project" value="UniProtKB-KW"/>
</dbReference>